<accession>A0A5B7GW55</accession>
<comment type="caution">
    <text evidence="1">The sequence shown here is derived from an EMBL/GenBank/DDBJ whole genome shotgun (WGS) entry which is preliminary data.</text>
</comment>
<dbReference type="Proteomes" id="UP000324222">
    <property type="component" value="Unassembled WGS sequence"/>
</dbReference>
<organism evidence="1 2">
    <name type="scientific">Portunus trituberculatus</name>
    <name type="common">Swimming crab</name>
    <name type="synonym">Neptunus trituberculatus</name>
    <dbReference type="NCBI Taxonomy" id="210409"/>
    <lineage>
        <taxon>Eukaryota</taxon>
        <taxon>Metazoa</taxon>
        <taxon>Ecdysozoa</taxon>
        <taxon>Arthropoda</taxon>
        <taxon>Crustacea</taxon>
        <taxon>Multicrustacea</taxon>
        <taxon>Malacostraca</taxon>
        <taxon>Eumalacostraca</taxon>
        <taxon>Eucarida</taxon>
        <taxon>Decapoda</taxon>
        <taxon>Pleocyemata</taxon>
        <taxon>Brachyura</taxon>
        <taxon>Eubrachyura</taxon>
        <taxon>Portunoidea</taxon>
        <taxon>Portunidae</taxon>
        <taxon>Portuninae</taxon>
        <taxon>Portunus</taxon>
    </lineage>
</organism>
<protein>
    <submittedName>
        <fullName evidence="1">Uncharacterized protein</fullName>
    </submittedName>
</protein>
<dbReference type="PROSITE" id="PS51257">
    <property type="entry name" value="PROKAR_LIPOPROTEIN"/>
    <property type="match status" value="1"/>
</dbReference>
<gene>
    <name evidence="1" type="ORF">E2C01_054871</name>
</gene>
<dbReference type="AlphaFoldDB" id="A0A5B7GW55"/>
<dbReference type="EMBL" id="VSRR010017927">
    <property type="protein sequence ID" value="MPC60814.1"/>
    <property type="molecule type" value="Genomic_DNA"/>
</dbReference>
<evidence type="ECO:0000313" key="2">
    <source>
        <dbReference type="Proteomes" id="UP000324222"/>
    </source>
</evidence>
<evidence type="ECO:0000313" key="1">
    <source>
        <dbReference type="EMBL" id="MPC60814.1"/>
    </source>
</evidence>
<name>A0A5B7GW55_PORTR</name>
<keyword evidence="2" id="KW-1185">Reference proteome</keyword>
<reference evidence="1 2" key="1">
    <citation type="submission" date="2019-05" db="EMBL/GenBank/DDBJ databases">
        <title>Another draft genome of Portunus trituberculatus and its Hox gene families provides insights of decapod evolution.</title>
        <authorList>
            <person name="Jeong J.-H."/>
            <person name="Song I."/>
            <person name="Kim S."/>
            <person name="Choi T."/>
            <person name="Kim D."/>
            <person name="Ryu S."/>
            <person name="Kim W."/>
        </authorList>
    </citation>
    <scope>NUCLEOTIDE SEQUENCE [LARGE SCALE GENOMIC DNA]</scope>
    <source>
        <tissue evidence="1">Muscle</tissue>
    </source>
</reference>
<proteinExistence type="predicted"/>
<sequence>MLHEERQQLVLRNAWSSGAAALYGCDMSVTVAAAVAVDVSEGVKGCVASFHRSMNVNEGDTVC</sequence>